<feature type="region of interest" description="Disordered" evidence="10">
    <location>
        <begin position="1"/>
        <end position="83"/>
    </location>
</feature>
<evidence type="ECO:0000256" key="10">
    <source>
        <dbReference type="SAM" id="MobiDB-lite"/>
    </source>
</evidence>
<comment type="subcellular location">
    <subcellularLocation>
        <location evidence="1 9">Golgi apparatus membrane</location>
        <topology evidence="1 9">Multi-pass membrane protein</topology>
    </subcellularLocation>
    <subcellularLocation>
        <location evidence="7">Golgi apparatus</location>
        <location evidence="7">cis-Golgi network membrane</location>
    </subcellularLocation>
</comment>
<keyword evidence="4 9" id="KW-1133">Transmembrane helix</keyword>
<dbReference type="EMBL" id="GL832961">
    <property type="protein sequence ID" value="EGD82640.1"/>
    <property type="molecule type" value="Genomic_DNA"/>
</dbReference>
<dbReference type="FunCoup" id="F2U4S4">
    <property type="interactions" value="780"/>
</dbReference>
<reference evidence="12" key="1">
    <citation type="submission" date="2009-08" db="EMBL/GenBank/DDBJ databases">
        <title>Annotation of Salpingoeca rosetta.</title>
        <authorList>
            <consortium name="The Broad Institute Genome Sequencing Platform"/>
            <person name="Russ C."/>
            <person name="Cuomo C."/>
            <person name="Burger G."/>
            <person name="Gray M.W."/>
            <person name="Holland P.W.H."/>
            <person name="King N."/>
            <person name="Lang F.B.F."/>
            <person name="Roger A.J."/>
            <person name="Ruiz-Trillo I."/>
            <person name="Young S.K."/>
            <person name="Zeng Q."/>
            <person name="Gargeya S."/>
            <person name="Alvarado L."/>
            <person name="Berlin A."/>
            <person name="Chapman S.B."/>
            <person name="Chen Z."/>
            <person name="Freedman E."/>
            <person name="Gellesch M."/>
            <person name="Goldberg J."/>
            <person name="Griggs A."/>
            <person name="Gujja S."/>
            <person name="Heilman E."/>
            <person name="Heiman D."/>
            <person name="Howarth C."/>
            <person name="Mehta T."/>
            <person name="Neiman D."/>
            <person name="Pearson M."/>
            <person name="Roberts A."/>
            <person name="Saif S."/>
            <person name="Shea T."/>
            <person name="Shenoy N."/>
            <person name="Sisk P."/>
            <person name="Stolte C."/>
            <person name="Sykes S."/>
            <person name="White J."/>
            <person name="Yandava C."/>
            <person name="Haas B."/>
            <person name="Nusbaum C."/>
            <person name="Birren B."/>
        </authorList>
    </citation>
    <scope>NUCLEOTIDE SEQUENCE [LARGE SCALE GENOMIC DNA]</scope>
    <source>
        <strain evidence="12">ATCC 50818</strain>
    </source>
</reference>
<dbReference type="OMA" id="SWIITMW"/>
<evidence type="ECO:0000256" key="9">
    <source>
        <dbReference type="RuleBase" id="RU361264"/>
    </source>
</evidence>
<feature type="transmembrane region" description="Helical" evidence="9">
    <location>
        <begin position="237"/>
        <end position="256"/>
    </location>
</feature>
<dbReference type="GO" id="GO:0006888">
    <property type="term" value="P:endoplasmic reticulum to Golgi vesicle-mediated transport"/>
    <property type="evidence" value="ECO:0007669"/>
    <property type="project" value="InterPro"/>
</dbReference>
<keyword evidence="5" id="KW-0333">Golgi apparatus</keyword>
<evidence type="ECO:0000313" key="13">
    <source>
        <dbReference type="Proteomes" id="UP000007799"/>
    </source>
</evidence>
<evidence type="ECO:0000256" key="5">
    <source>
        <dbReference type="ARBA" id="ARBA00023034"/>
    </source>
</evidence>
<accession>F2U4S4</accession>
<evidence type="ECO:0000313" key="12">
    <source>
        <dbReference type="EMBL" id="EGD82640.1"/>
    </source>
</evidence>
<dbReference type="KEGG" id="sre:PTSG_03298"/>
<feature type="transmembrane region" description="Helical" evidence="9">
    <location>
        <begin position="155"/>
        <end position="173"/>
    </location>
</feature>
<dbReference type="RefSeq" id="XP_004995876.1">
    <property type="nucleotide sequence ID" value="XM_004995819.1"/>
</dbReference>
<keyword evidence="3 9" id="KW-0812">Transmembrane</keyword>
<evidence type="ECO:0000256" key="8">
    <source>
        <dbReference type="ARBA" id="ARBA00037720"/>
    </source>
</evidence>
<evidence type="ECO:0000256" key="1">
    <source>
        <dbReference type="ARBA" id="ARBA00004653"/>
    </source>
</evidence>
<evidence type="ECO:0000256" key="7">
    <source>
        <dbReference type="ARBA" id="ARBA00024188"/>
    </source>
</evidence>
<comment type="function">
    <text evidence="8">Involved in the maintenance of the Golgi structure.</text>
</comment>
<evidence type="ECO:0000256" key="3">
    <source>
        <dbReference type="ARBA" id="ARBA00022692"/>
    </source>
</evidence>
<dbReference type="STRING" id="946362.F2U4S4"/>
<feature type="transmembrane region" description="Helical" evidence="9">
    <location>
        <begin position="179"/>
        <end position="198"/>
    </location>
</feature>
<dbReference type="Pfam" id="PF04893">
    <property type="entry name" value="Yip1"/>
    <property type="match status" value="1"/>
</dbReference>
<name>F2U4S4_SALR5</name>
<dbReference type="PANTHER" id="PTHR21236">
    <property type="entry name" value="GOLGI MEMBRANE PROTEIN YIP1"/>
    <property type="match status" value="1"/>
</dbReference>
<dbReference type="AlphaFoldDB" id="F2U4S4"/>
<dbReference type="PANTHER" id="PTHR21236:SF7">
    <property type="entry name" value="PROTEIN YIPF4"/>
    <property type="match status" value="1"/>
</dbReference>
<feature type="compositionally biased region" description="Basic and acidic residues" evidence="10">
    <location>
        <begin position="53"/>
        <end position="65"/>
    </location>
</feature>
<organism evidence="13">
    <name type="scientific">Salpingoeca rosetta (strain ATCC 50818 / BSB-021)</name>
    <dbReference type="NCBI Taxonomy" id="946362"/>
    <lineage>
        <taxon>Eukaryota</taxon>
        <taxon>Choanoflagellata</taxon>
        <taxon>Craspedida</taxon>
        <taxon>Salpingoecidae</taxon>
        <taxon>Salpingoeca</taxon>
    </lineage>
</organism>
<dbReference type="GO" id="GO:0000139">
    <property type="term" value="C:Golgi membrane"/>
    <property type="evidence" value="ECO:0007669"/>
    <property type="project" value="UniProtKB-SubCell"/>
</dbReference>
<dbReference type="GO" id="GO:0048280">
    <property type="term" value="P:vesicle fusion with Golgi apparatus"/>
    <property type="evidence" value="ECO:0007669"/>
    <property type="project" value="TreeGrafter"/>
</dbReference>
<dbReference type="InParanoid" id="F2U4S4"/>
<dbReference type="eggNOG" id="KOG2946">
    <property type="taxonomic scope" value="Eukaryota"/>
</dbReference>
<feature type="transmembrane region" description="Helical" evidence="9">
    <location>
        <begin position="210"/>
        <end position="231"/>
    </location>
</feature>
<protein>
    <recommendedName>
        <fullName evidence="9">Protein YIPF</fullName>
    </recommendedName>
</protein>
<sequence length="284" mass="30639">MMDDETAKTGGGHEAVVTMQGRDERPQQTDTTPPAPASTHDADFSFVSISDEAGDHDSTGVDHGEGLGSMDSGSAGGKATGQRPASYGKASAYLNSKGFGWLLDVEDEDAEDMQKPLLEELDIDLSDIFYKLRCVLLPLPMLKVDRTVLKEKPDFWGPLLVVILYAVICLYGQLSVVSWIITIWFCGSLLVFFLGRVLGADADFSQTLGVVGYSLLPLIVTGVLLPAFHGVTVITTLLKGAGVCWATYSAGSLLVTSGLENKKPLLLYPIFLLYIYLFSLYDGV</sequence>
<dbReference type="InterPro" id="IPR006977">
    <property type="entry name" value="Yip1_dom"/>
</dbReference>
<dbReference type="InterPro" id="IPR045231">
    <property type="entry name" value="Yip1/4-like"/>
</dbReference>
<feature type="domain" description="Yip1" evidence="11">
    <location>
        <begin position="147"/>
        <end position="280"/>
    </location>
</feature>
<proteinExistence type="inferred from homology"/>
<dbReference type="Proteomes" id="UP000007799">
    <property type="component" value="Unassembled WGS sequence"/>
</dbReference>
<evidence type="ECO:0000256" key="2">
    <source>
        <dbReference type="ARBA" id="ARBA00010596"/>
    </source>
</evidence>
<dbReference type="OrthoDB" id="411251at2759"/>
<keyword evidence="13" id="KW-1185">Reference proteome</keyword>
<gene>
    <name evidence="12" type="ORF">PTSG_03298</name>
</gene>
<dbReference type="GO" id="GO:0005802">
    <property type="term" value="C:trans-Golgi network"/>
    <property type="evidence" value="ECO:0007669"/>
    <property type="project" value="TreeGrafter"/>
</dbReference>
<evidence type="ECO:0000256" key="6">
    <source>
        <dbReference type="ARBA" id="ARBA00023136"/>
    </source>
</evidence>
<evidence type="ECO:0000256" key="4">
    <source>
        <dbReference type="ARBA" id="ARBA00022989"/>
    </source>
</evidence>
<dbReference type="GeneID" id="16076462"/>
<feature type="transmembrane region" description="Helical" evidence="9">
    <location>
        <begin position="265"/>
        <end position="281"/>
    </location>
</feature>
<evidence type="ECO:0000259" key="11">
    <source>
        <dbReference type="Pfam" id="PF04893"/>
    </source>
</evidence>
<keyword evidence="6 9" id="KW-0472">Membrane</keyword>
<comment type="similarity">
    <text evidence="2 9">Belongs to the YIP1 family.</text>
</comment>